<dbReference type="Pfam" id="PF00051">
    <property type="entry name" value="Kringle"/>
    <property type="match status" value="2"/>
</dbReference>
<evidence type="ECO:0000313" key="6">
    <source>
        <dbReference type="EMBL" id="CAD7253049.1"/>
    </source>
</evidence>
<evidence type="ECO:0000256" key="3">
    <source>
        <dbReference type="PROSITE-ProRule" id="PRU00121"/>
    </source>
</evidence>
<proteinExistence type="predicted"/>
<reference evidence="6" key="1">
    <citation type="submission" date="2020-11" db="EMBL/GenBank/DDBJ databases">
        <authorList>
            <person name="Tran Van P."/>
        </authorList>
    </citation>
    <scope>NUCLEOTIDE SEQUENCE</scope>
</reference>
<dbReference type="PROSITE" id="PS50070">
    <property type="entry name" value="KRINGLE_2"/>
    <property type="match status" value="2"/>
</dbReference>
<feature type="region of interest" description="Disordered" evidence="4">
    <location>
        <begin position="84"/>
        <end position="107"/>
    </location>
</feature>
<dbReference type="EMBL" id="LR904725">
    <property type="protein sequence ID" value="CAD7253049.1"/>
    <property type="molecule type" value="Genomic_DNA"/>
</dbReference>
<evidence type="ECO:0000259" key="5">
    <source>
        <dbReference type="PROSITE" id="PS50070"/>
    </source>
</evidence>
<dbReference type="InterPro" id="IPR013806">
    <property type="entry name" value="Kringle-like"/>
</dbReference>
<feature type="domain" description="Kringle" evidence="5">
    <location>
        <begin position="125"/>
        <end position="215"/>
    </location>
</feature>
<keyword evidence="7" id="KW-1185">Reference proteome</keyword>
<dbReference type="InterPro" id="IPR018056">
    <property type="entry name" value="Kringle_CS"/>
</dbReference>
<dbReference type="PRINTS" id="PR00018">
    <property type="entry name" value="KRINGLE"/>
</dbReference>
<dbReference type="OrthoDB" id="1915767at2759"/>
<evidence type="ECO:0000256" key="1">
    <source>
        <dbReference type="ARBA" id="ARBA00022572"/>
    </source>
</evidence>
<dbReference type="InterPro" id="IPR000001">
    <property type="entry name" value="Kringle"/>
</dbReference>
<dbReference type="SMART" id="SM00130">
    <property type="entry name" value="KR"/>
    <property type="match status" value="2"/>
</dbReference>
<name>A0A7R9FS64_9CRUS</name>
<dbReference type="InterPro" id="IPR038178">
    <property type="entry name" value="Kringle_sf"/>
</dbReference>
<accession>A0A7R9FS64</accession>
<keyword evidence="2" id="KW-1015">Disulfide bond</keyword>
<evidence type="ECO:0000256" key="4">
    <source>
        <dbReference type="SAM" id="MobiDB-lite"/>
    </source>
</evidence>
<gene>
    <name evidence="6" type="ORF">DSTB1V02_LOCUS12800</name>
</gene>
<dbReference type="PANTHER" id="PTHR24261:SF7">
    <property type="entry name" value="KRINGLE DOMAIN-CONTAINING PROTEIN"/>
    <property type="match status" value="1"/>
</dbReference>
<dbReference type="EMBL" id="CAJPEV010005208">
    <property type="protein sequence ID" value="CAG0902887.1"/>
    <property type="molecule type" value="Genomic_DNA"/>
</dbReference>
<organism evidence="6">
    <name type="scientific">Darwinula stevensoni</name>
    <dbReference type="NCBI Taxonomy" id="69355"/>
    <lineage>
        <taxon>Eukaryota</taxon>
        <taxon>Metazoa</taxon>
        <taxon>Ecdysozoa</taxon>
        <taxon>Arthropoda</taxon>
        <taxon>Crustacea</taxon>
        <taxon>Oligostraca</taxon>
        <taxon>Ostracoda</taxon>
        <taxon>Podocopa</taxon>
        <taxon>Podocopida</taxon>
        <taxon>Darwinulocopina</taxon>
        <taxon>Darwinuloidea</taxon>
        <taxon>Darwinulidae</taxon>
        <taxon>Darwinula</taxon>
    </lineage>
</organism>
<dbReference type="PANTHER" id="PTHR24261">
    <property type="entry name" value="PLASMINOGEN-RELATED"/>
    <property type="match status" value="1"/>
</dbReference>
<feature type="domain" description="Kringle" evidence="5">
    <location>
        <begin position="228"/>
        <end position="310"/>
    </location>
</feature>
<dbReference type="AlphaFoldDB" id="A0A7R9FS64"/>
<protein>
    <recommendedName>
        <fullName evidence="5">Kringle domain-containing protein</fullName>
    </recommendedName>
</protein>
<evidence type="ECO:0000256" key="2">
    <source>
        <dbReference type="ARBA" id="ARBA00023157"/>
    </source>
</evidence>
<dbReference type="Proteomes" id="UP000677054">
    <property type="component" value="Unassembled WGS sequence"/>
</dbReference>
<dbReference type="Gene3D" id="2.40.20.10">
    <property type="entry name" value="Plasminogen Kringle 4"/>
    <property type="match status" value="2"/>
</dbReference>
<dbReference type="InterPro" id="IPR050759">
    <property type="entry name" value="Serine_protease_kringle"/>
</dbReference>
<sequence length="367" mass="41240">MSVLCLTPYPNIENAEKAFEGGSGENPIQPGGKVTFTCKHPRGFTDGSKTHEATCSLAVPDVWCTTFVKEETALLCPPPRKHVSETKREKEAVKKRANAREERETAKRGKVNGKVVYPNCLLTEKGKEYKGKVNVTETGKSCLRWDAPELKKIYDANPTYQFDAYPELFYEEFFLNLNPASHENFCRNPTMKNRPWCFVDDDGKIHSEYCRIPLCDDTRAPECKLTQKGGEYMGVKSRTISGFPCNSWLDPKNQEYERIQESKRLTFSDPLTATHNYCRNPNGSPGGPWCSIKDTGGSGLQFEYCDVPFCAPEAGERKCETGNQCESMVDMSTSSFNARRDTLNKTIHSFRTDTSGYALDIISDAIS</sequence>
<dbReference type="PROSITE" id="PS00021">
    <property type="entry name" value="KRINGLE_1"/>
    <property type="match status" value="2"/>
</dbReference>
<evidence type="ECO:0000313" key="7">
    <source>
        <dbReference type="Proteomes" id="UP000677054"/>
    </source>
</evidence>
<keyword evidence="1 3" id="KW-0420">Kringle</keyword>
<dbReference type="SUPFAM" id="SSF57440">
    <property type="entry name" value="Kringle-like"/>
    <property type="match status" value="2"/>
</dbReference>
<comment type="caution">
    <text evidence="3">Lacks conserved residue(s) required for the propagation of feature annotation.</text>
</comment>